<evidence type="ECO:0000313" key="2">
    <source>
        <dbReference type="Proteomes" id="UP000059680"/>
    </source>
</evidence>
<sequence length="97" mass="11097">MSVLMGKLIFSFVVKDCTDAMTMRRPAPLDPPMMETIKLGTMAMLRVIRFRSHCFILMSRNPCRYMEKKNLPVMVELCPEAKSATPYTVALDFPSTF</sequence>
<dbReference type="PaxDb" id="39947-A0A0P0X485"/>
<reference evidence="2" key="1">
    <citation type="journal article" date="2005" name="Nature">
        <title>The map-based sequence of the rice genome.</title>
        <authorList>
            <consortium name="International rice genome sequencing project (IRGSP)"/>
            <person name="Matsumoto T."/>
            <person name="Wu J."/>
            <person name="Kanamori H."/>
            <person name="Katayose Y."/>
            <person name="Fujisawa M."/>
            <person name="Namiki N."/>
            <person name="Mizuno H."/>
            <person name="Yamamoto K."/>
            <person name="Antonio B.A."/>
            <person name="Baba T."/>
            <person name="Sakata K."/>
            <person name="Nagamura Y."/>
            <person name="Aoki H."/>
            <person name="Arikawa K."/>
            <person name="Arita K."/>
            <person name="Bito T."/>
            <person name="Chiden Y."/>
            <person name="Fujitsuka N."/>
            <person name="Fukunaka R."/>
            <person name="Hamada M."/>
            <person name="Harada C."/>
            <person name="Hayashi A."/>
            <person name="Hijishita S."/>
            <person name="Honda M."/>
            <person name="Hosokawa S."/>
            <person name="Ichikawa Y."/>
            <person name="Idonuma A."/>
            <person name="Iijima M."/>
            <person name="Ikeda M."/>
            <person name="Ikeno M."/>
            <person name="Ito K."/>
            <person name="Ito S."/>
            <person name="Ito T."/>
            <person name="Ito Y."/>
            <person name="Ito Y."/>
            <person name="Iwabuchi A."/>
            <person name="Kamiya K."/>
            <person name="Karasawa W."/>
            <person name="Kurita K."/>
            <person name="Katagiri S."/>
            <person name="Kikuta A."/>
            <person name="Kobayashi H."/>
            <person name="Kobayashi N."/>
            <person name="Machita K."/>
            <person name="Maehara T."/>
            <person name="Masukawa M."/>
            <person name="Mizubayashi T."/>
            <person name="Mukai Y."/>
            <person name="Nagasaki H."/>
            <person name="Nagata Y."/>
            <person name="Naito S."/>
            <person name="Nakashima M."/>
            <person name="Nakama Y."/>
            <person name="Nakamichi Y."/>
            <person name="Nakamura M."/>
            <person name="Meguro A."/>
            <person name="Negishi M."/>
            <person name="Ohta I."/>
            <person name="Ohta T."/>
            <person name="Okamoto M."/>
            <person name="Ono N."/>
            <person name="Saji S."/>
            <person name="Sakaguchi M."/>
            <person name="Sakai K."/>
            <person name="Shibata M."/>
            <person name="Shimokawa T."/>
            <person name="Song J."/>
            <person name="Takazaki Y."/>
            <person name="Terasawa K."/>
            <person name="Tsugane M."/>
            <person name="Tsuji K."/>
            <person name="Ueda S."/>
            <person name="Waki K."/>
            <person name="Yamagata H."/>
            <person name="Yamamoto M."/>
            <person name="Yamamoto S."/>
            <person name="Yamane H."/>
            <person name="Yoshiki S."/>
            <person name="Yoshihara R."/>
            <person name="Yukawa K."/>
            <person name="Zhong H."/>
            <person name="Yano M."/>
            <person name="Yuan Q."/>
            <person name="Ouyang S."/>
            <person name="Liu J."/>
            <person name="Jones K.M."/>
            <person name="Gansberger K."/>
            <person name="Moffat K."/>
            <person name="Hill J."/>
            <person name="Bera J."/>
            <person name="Fadrosh D."/>
            <person name="Jin S."/>
            <person name="Johri S."/>
            <person name="Kim M."/>
            <person name="Overton L."/>
            <person name="Reardon M."/>
            <person name="Tsitrin T."/>
            <person name="Vuong H."/>
            <person name="Weaver B."/>
            <person name="Ciecko A."/>
            <person name="Tallon L."/>
            <person name="Jackson J."/>
            <person name="Pai G."/>
            <person name="Aken S.V."/>
            <person name="Utterback T."/>
            <person name="Reidmuller S."/>
            <person name="Feldblyum T."/>
            <person name="Hsiao J."/>
            <person name="Zismann V."/>
            <person name="Iobst S."/>
            <person name="de Vazeille A.R."/>
            <person name="Buell C.R."/>
            <person name="Ying K."/>
            <person name="Li Y."/>
            <person name="Lu T."/>
            <person name="Huang Y."/>
            <person name="Zhao Q."/>
            <person name="Feng Q."/>
            <person name="Zhang L."/>
            <person name="Zhu J."/>
            <person name="Weng Q."/>
            <person name="Mu J."/>
            <person name="Lu Y."/>
            <person name="Fan D."/>
            <person name="Liu Y."/>
            <person name="Guan J."/>
            <person name="Zhang Y."/>
            <person name="Yu S."/>
            <person name="Liu X."/>
            <person name="Zhang Y."/>
            <person name="Hong G."/>
            <person name="Han B."/>
            <person name="Choisne N."/>
            <person name="Demange N."/>
            <person name="Orjeda G."/>
            <person name="Samain S."/>
            <person name="Cattolico L."/>
            <person name="Pelletier E."/>
            <person name="Couloux A."/>
            <person name="Segurens B."/>
            <person name="Wincker P."/>
            <person name="D'Hont A."/>
            <person name="Scarpelli C."/>
            <person name="Weissenbach J."/>
            <person name="Salanoubat M."/>
            <person name="Quetier F."/>
            <person name="Yu Y."/>
            <person name="Kim H.R."/>
            <person name="Rambo T."/>
            <person name="Currie J."/>
            <person name="Collura K."/>
            <person name="Luo M."/>
            <person name="Yang T."/>
            <person name="Ammiraju J.S.S."/>
            <person name="Engler F."/>
            <person name="Soderlund C."/>
            <person name="Wing R.A."/>
            <person name="Palmer L.E."/>
            <person name="de la Bastide M."/>
            <person name="Spiegel L."/>
            <person name="Nascimento L."/>
            <person name="Zutavern T."/>
            <person name="O'Shaughnessy A."/>
            <person name="Dike S."/>
            <person name="Dedhia N."/>
            <person name="Preston R."/>
            <person name="Balija V."/>
            <person name="McCombie W.R."/>
            <person name="Chow T."/>
            <person name="Chen H."/>
            <person name="Chung M."/>
            <person name="Chen C."/>
            <person name="Shaw J."/>
            <person name="Wu H."/>
            <person name="Hsiao K."/>
            <person name="Chao Y."/>
            <person name="Chu M."/>
            <person name="Cheng C."/>
            <person name="Hour A."/>
            <person name="Lee P."/>
            <person name="Lin S."/>
            <person name="Lin Y."/>
            <person name="Liou J."/>
            <person name="Liu S."/>
            <person name="Hsing Y."/>
            <person name="Raghuvanshi S."/>
            <person name="Mohanty A."/>
            <person name="Bharti A.K."/>
            <person name="Gaur A."/>
            <person name="Gupta V."/>
            <person name="Kumar D."/>
            <person name="Ravi V."/>
            <person name="Vij S."/>
            <person name="Kapur A."/>
            <person name="Khurana P."/>
            <person name="Khurana P."/>
            <person name="Khurana J.P."/>
            <person name="Tyagi A.K."/>
            <person name="Gaikwad K."/>
            <person name="Singh A."/>
            <person name="Dalal V."/>
            <person name="Srivastava S."/>
            <person name="Dixit A."/>
            <person name="Pal A.K."/>
            <person name="Ghazi I.A."/>
            <person name="Yadav M."/>
            <person name="Pandit A."/>
            <person name="Bhargava A."/>
            <person name="Sureshbabu K."/>
            <person name="Batra K."/>
            <person name="Sharma T.R."/>
            <person name="Mohapatra T."/>
            <person name="Singh N.K."/>
            <person name="Messing J."/>
            <person name="Nelson A.B."/>
            <person name="Fuks G."/>
            <person name="Kavchok S."/>
            <person name="Keizer G."/>
            <person name="Linton E."/>
            <person name="Llaca V."/>
            <person name="Song R."/>
            <person name="Tanyolac B."/>
            <person name="Young S."/>
            <person name="Ho-Il K."/>
            <person name="Hahn J.H."/>
            <person name="Sangsakoo G."/>
            <person name="Vanavichit A."/>
            <person name="de Mattos Luiz.A.T."/>
            <person name="Zimmer P.D."/>
            <person name="Malone G."/>
            <person name="Dellagostin O."/>
            <person name="de Oliveira A.C."/>
            <person name="Bevan M."/>
            <person name="Bancroft I."/>
            <person name="Minx P."/>
            <person name="Cordum H."/>
            <person name="Wilson R."/>
            <person name="Cheng Z."/>
            <person name="Jin W."/>
            <person name="Jiang J."/>
            <person name="Leong S.A."/>
            <person name="Iwama H."/>
            <person name="Gojobori T."/>
            <person name="Itoh T."/>
            <person name="Niimura Y."/>
            <person name="Fujii Y."/>
            <person name="Habara T."/>
            <person name="Sakai H."/>
            <person name="Sato Y."/>
            <person name="Wilson G."/>
            <person name="Kumar K."/>
            <person name="McCouch S."/>
            <person name="Juretic N."/>
            <person name="Hoen D."/>
            <person name="Wright S."/>
            <person name="Bruskiewich R."/>
            <person name="Bureau T."/>
            <person name="Miyao A."/>
            <person name="Hirochika H."/>
            <person name="Nishikawa T."/>
            <person name="Kadowaki K."/>
            <person name="Sugiura M."/>
            <person name="Burr B."/>
            <person name="Sasaki T."/>
        </authorList>
    </citation>
    <scope>NUCLEOTIDE SEQUENCE [LARGE SCALE GENOMIC DNA]</scope>
    <source>
        <strain evidence="2">cv. Nipponbare</strain>
    </source>
</reference>
<protein>
    <submittedName>
        <fullName evidence="1">Os07g0258501 protein</fullName>
    </submittedName>
</protein>
<dbReference type="EMBL" id="AP014963">
    <property type="protein sequence ID" value="BAT00881.1"/>
    <property type="molecule type" value="Genomic_DNA"/>
</dbReference>
<accession>A0A0P0X485</accession>
<gene>
    <name evidence="1" type="ordered locus">Os07g0258501</name>
    <name evidence="1" type="ORF">OSNPB_070258501</name>
</gene>
<dbReference type="Proteomes" id="UP000059680">
    <property type="component" value="Chromosome 7"/>
</dbReference>
<reference evidence="1 2" key="3">
    <citation type="journal article" date="2013" name="Rice">
        <title>Improvement of the Oryza sativa Nipponbare reference genome using next generation sequence and optical map data.</title>
        <authorList>
            <person name="Kawahara Y."/>
            <person name="de la Bastide M."/>
            <person name="Hamilton J.P."/>
            <person name="Kanamori H."/>
            <person name="McCombie W.R."/>
            <person name="Ouyang S."/>
            <person name="Schwartz D.C."/>
            <person name="Tanaka T."/>
            <person name="Wu J."/>
            <person name="Zhou S."/>
            <person name="Childs K.L."/>
            <person name="Davidson R.M."/>
            <person name="Lin H."/>
            <person name="Quesada-Ocampo L."/>
            <person name="Vaillancourt B."/>
            <person name="Sakai H."/>
            <person name="Lee S.S."/>
            <person name="Kim J."/>
            <person name="Numa H."/>
            <person name="Itoh T."/>
            <person name="Buell C.R."/>
            <person name="Matsumoto T."/>
        </authorList>
    </citation>
    <scope>NUCLEOTIDE SEQUENCE [LARGE SCALE GENOMIC DNA]</scope>
    <source>
        <strain evidence="2">cv. Nipponbare</strain>
    </source>
</reference>
<keyword evidence="2" id="KW-1185">Reference proteome</keyword>
<evidence type="ECO:0000313" key="1">
    <source>
        <dbReference type="EMBL" id="BAT00881.1"/>
    </source>
</evidence>
<proteinExistence type="predicted"/>
<reference evidence="1 2" key="2">
    <citation type="journal article" date="2013" name="Plant Cell Physiol.">
        <title>Rice Annotation Project Database (RAP-DB): an integrative and interactive database for rice genomics.</title>
        <authorList>
            <person name="Sakai H."/>
            <person name="Lee S.S."/>
            <person name="Tanaka T."/>
            <person name="Numa H."/>
            <person name="Kim J."/>
            <person name="Kawahara Y."/>
            <person name="Wakimoto H."/>
            <person name="Yang C.C."/>
            <person name="Iwamoto M."/>
            <person name="Abe T."/>
            <person name="Yamada Y."/>
            <person name="Muto A."/>
            <person name="Inokuchi H."/>
            <person name="Ikemura T."/>
            <person name="Matsumoto T."/>
            <person name="Sasaki T."/>
            <person name="Itoh T."/>
        </authorList>
    </citation>
    <scope>NUCLEOTIDE SEQUENCE [LARGE SCALE GENOMIC DNA]</scope>
    <source>
        <strain evidence="2">cv. Nipponbare</strain>
    </source>
</reference>
<name>A0A0P0X485_ORYSJ</name>
<dbReference type="InParanoid" id="A0A0P0X485"/>
<dbReference type="AlphaFoldDB" id="A0A0P0X485"/>
<organism evidence="1 2">
    <name type="scientific">Oryza sativa subsp. japonica</name>
    <name type="common">Rice</name>
    <dbReference type="NCBI Taxonomy" id="39947"/>
    <lineage>
        <taxon>Eukaryota</taxon>
        <taxon>Viridiplantae</taxon>
        <taxon>Streptophyta</taxon>
        <taxon>Embryophyta</taxon>
        <taxon>Tracheophyta</taxon>
        <taxon>Spermatophyta</taxon>
        <taxon>Magnoliopsida</taxon>
        <taxon>Liliopsida</taxon>
        <taxon>Poales</taxon>
        <taxon>Poaceae</taxon>
        <taxon>BOP clade</taxon>
        <taxon>Oryzoideae</taxon>
        <taxon>Oryzeae</taxon>
        <taxon>Oryzinae</taxon>
        <taxon>Oryza</taxon>
        <taxon>Oryza sativa</taxon>
    </lineage>
</organism>
<dbReference type="Gramene" id="Os07t0258501-00">
    <property type="protein sequence ID" value="Os07t0258501-00"/>
    <property type="gene ID" value="Os07g0258501"/>
</dbReference>